<dbReference type="GO" id="GO:0046166">
    <property type="term" value="P:glyceraldehyde-3-phosphate biosynthetic process"/>
    <property type="evidence" value="ECO:0007669"/>
    <property type="project" value="TreeGrafter"/>
</dbReference>
<dbReference type="UniPathway" id="UPA00138"/>
<dbReference type="InterPro" id="IPR035990">
    <property type="entry name" value="TIM_sf"/>
</dbReference>
<dbReference type="GO" id="GO:0019563">
    <property type="term" value="P:glycerol catabolic process"/>
    <property type="evidence" value="ECO:0007669"/>
    <property type="project" value="TreeGrafter"/>
</dbReference>
<protein>
    <recommendedName>
        <fullName evidence="3">Triosephosphate isomerase</fullName>
        <ecNumber evidence="3">5.3.1.1</ecNumber>
    </recommendedName>
</protein>
<comment type="pathway">
    <text evidence="3">Carbohydrate degradation; glycolysis; D-glyceraldehyde 3-phosphate from glycerone phosphate: step 1/1.</text>
</comment>
<keyword evidence="3" id="KW-0963">Cytoplasm</keyword>
<evidence type="ECO:0000256" key="2">
    <source>
        <dbReference type="ARBA" id="ARBA00023235"/>
    </source>
</evidence>
<dbReference type="PANTHER" id="PTHR21139">
    <property type="entry name" value="TRIOSEPHOSPHATE ISOMERASE"/>
    <property type="match status" value="1"/>
</dbReference>
<dbReference type="STRING" id="1802695.A3A13_03540"/>
<dbReference type="UniPathway" id="UPA00109">
    <property type="reaction ID" value="UER00189"/>
</dbReference>
<evidence type="ECO:0000256" key="3">
    <source>
        <dbReference type="RuleBase" id="RU363013"/>
    </source>
</evidence>
<dbReference type="Pfam" id="PF00121">
    <property type="entry name" value="TIM"/>
    <property type="match status" value="1"/>
</dbReference>
<keyword evidence="2 3" id="KW-0413">Isomerase</keyword>
<dbReference type="AlphaFoldDB" id="A0A1F8GDL1"/>
<comment type="pathway">
    <text evidence="3">Carbohydrate biosynthesis; gluconeogenesis.</text>
</comment>
<keyword evidence="3" id="KW-0312">Gluconeogenesis</keyword>
<evidence type="ECO:0000313" key="5">
    <source>
        <dbReference type="Proteomes" id="UP000178911"/>
    </source>
</evidence>
<dbReference type="SUPFAM" id="SSF51351">
    <property type="entry name" value="Triosephosphate isomerase (TIM)"/>
    <property type="match status" value="1"/>
</dbReference>
<organism evidence="4 5">
    <name type="scientific">Candidatus Yanofskybacteria bacterium RIFCSPLOWO2_01_FULL_43_22</name>
    <dbReference type="NCBI Taxonomy" id="1802695"/>
    <lineage>
        <taxon>Bacteria</taxon>
        <taxon>Candidatus Yanofskyibacteriota</taxon>
    </lineage>
</organism>
<dbReference type="GO" id="GO:0005829">
    <property type="term" value="C:cytosol"/>
    <property type="evidence" value="ECO:0007669"/>
    <property type="project" value="TreeGrafter"/>
</dbReference>
<keyword evidence="3" id="KW-0324">Glycolysis</keyword>
<evidence type="ECO:0000313" key="4">
    <source>
        <dbReference type="EMBL" id="OGN23457.1"/>
    </source>
</evidence>
<dbReference type="PROSITE" id="PS51440">
    <property type="entry name" value="TIM_2"/>
    <property type="match status" value="1"/>
</dbReference>
<dbReference type="EMBL" id="MGKJ01000019">
    <property type="protein sequence ID" value="OGN23457.1"/>
    <property type="molecule type" value="Genomic_DNA"/>
</dbReference>
<dbReference type="Proteomes" id="UP000178911">
    <property type="component" value="Unassembled WGS sequence"/>
</dbReference>
<dbReference type="CDD" id="cd00311">
    <property type="entry name" value="TIM"/>
    <property type="match status" value="1"/>
</dbReference>
<sequence length="259" mass="28319">MSKKLIISNWKNHPDSLAEAGQILDTVDEFSGSLGEKELSLVFCPPFVFVEEVGKILKTSHLIHHSELGAQDISVDDNMALTGEVSGPILRRLGVRYVIIGHSERRWKLGESDEIVNKKLKAALRNEFVPIVCLGERARDNNFSDFLEEQTLSTFAGLNSDEVARCLIAYEPIWAISTTPDARPDTPESALASISIIKNTLLANGYSLMANRYLYGGSVTSRNARDFLGSEGIGGVLVGGASIKRDEFVKILAIAAELQ</sequence>
<proteinExistence type="inferred from homology"/>
<accession>A0A1F8GDL1</accession>
<dbReference type="PANTHER" id="PTHR21139:SF42">
    <property type="entry name" value="TRIOSEPHOSPHATE ISOMERASE"/>
    <property type="match status" value="1"/>
</dbReference>
<reference evidence="4 5" key="1">
    <citation type="journal article" date="2016" name="Nat. Commun.">
        <title>Thousands of microbial genomes shed light on interconnected biogeochemical processes in an aquifer system.</title>
        <authorList>
            <person name="Anantharaman K."/>
            <person name="Brown C.T."/>
            <person name="Hug L.A."/>
            <person name="Sharon I."/>
            <person name="Castelle C.J."/>
            <person name="Probst A.J."/>
            <person name="Thomas B.C."/>
            <person name="Singh A."/>
            <person name="Wilkins M.J."/>
            <person name="Karaoz U."/>
            <person name="Brodie E.L."/>
            <person name="Williams K.H."/>
            <person name="Hubbard S.S."/>
            <person name="Banfield J.F."/>
        </authorList>
    </citation>
    <scope>NUCLEOTIDE SEQUENCE [LARGE SCALE GENOMIC DNA]</scope>
</reference>
<dbReference type="EC" id="5.3.1.1" evidence="3"/>
<dbReference type="Gene3D" id="3.20.20.70">
    <property type="entry name" value="Aldolase class I"/>
    <property type="match status" value="1"/>
</dbReference>
<comment type="caution">
    <text evidence="4">The sequence shown here is derived from an EMBL/GenBank/DDBJ whole genome shotgun (WGS) entry which is preliminary data.</text>
</comment>
<dbReference type="InterPro" id="IPR013785">
    <property type="entry name" value="Aldolase_TIM"/>
</dbReference>
<comment type="subunit">
    <text evidence="3">Homodimer.</text>
</comment>
<name>A0A1F8GDL1_9BACT</name>
<dbReference type="GO" id="GO:0004807">
    <property type="term" value="F:triose-phosphate isomerase activity"/>
    <property type="evidence" value="ECO:0007669"/>
    <property type="project" value="UniProtKB-EC"/>
</dbReference>
<dbReference type="GO" id="GO:0006096">
    <property type="term" value="P:glycolytic process"/>
    <property type="evidence" value="ECO:0007669"/>
    <property type="project" value="UniProtKB-UniPathway"/>
</dbReference>
<gene>
    <name evidence="4" type="ORF">A3A13_03540</name>
</gene>
<evidence type="ECO:0000256" key="1">
    <source>
        <dbReference type="ARBA" id="ARBA00007422"/>
    </source>
</evidence>
<comment type="similarity">
    <text evidence="1 3">Belongs to the triosephosphate isomerase family.</text>
</comment>
<comment type="subcellular location">
    <subcellularLocation>
        <location evidence="3">Cytoplasm</location>
    </subcellularLocation>
</comment>
<dbReference type="GO" id="GO:0006094">
    <property type="term" value="P:gluconeogenesis"/>
    <property type="evidence" value="ECO:0007669"/>
    <property type="project" value="UniProtKB-UniPathway"/>
</dbReference>
<comment type="catalytic activity">
    <reaction evidence="3">
        <text>D-glyceraldehyde 3-phosphate = dihydroxyacetone phosphate</text>
        <dbReference type="Rhea" id="RHEA:18585"/>
        <dbReference type="ChEBI" id="CHEBI:57642"/>
        <dbReference type="ChEBI" id="CHEBI:59776"/>
        <dbReference type="EC" id="5.3.1.1"/>
    </reaction>
</comment>
<dbReference type="InterPro" id="IPR000652">
    <property type="entry name" value="Triosephosphate_isomerase"/>
</dbReference>